<dbReference type="InterPro" id="IPR056016">
    <property type="entry name" value="DUF7595"/>
</dbReference>
<dbReference type="PANTHER" id="PTHR35828">
    <property type="entry name" value="OS08G0203800 PROTEIN-RELATED"/>
    <property type="match status" value="1"/>
</dbReference>
<reference evidence="2" key="1">
    <citation type="journal article" date="2018" name="DNA Res.">
        <title>Multiple hybrid de novo genome assembly of finger millet, an orphan allotetraploid crop.</title>
        <authorList>
            <person name="Hatakeyama M."/>
            <person name="Aluri S."/>
            <person name="Balachadran M.T."/>
            <person name="Sivarajan S.R."/>
            <person name="Patrignani A."/>
            <person name="Gruter S."/>
            <person name="Poveda L."/>
            <person name="Shimizu-Inatsugi R."/>
            <person name="Baeten J."/>
            <person name="Francoijs K.J."/>
            <person name="Nataraja K.N."/>
            <person name="Reddy Y.A.N."/>
            <person name="Phadnis S."/>
            <person name="Ravikumar R.L."/>
            <person name="Schlapbach R."/>
            <person name="Sreeman S.M."/>
            <person name="Shimizu K.K."/>
        </authorList>
    </citation>
    <scope>NUCLEOTIDE SEQUENCE</scope>
</reference>
<dbReference type="InterPro" id="IPR036047">
    <property type="entry name" value="F-box-like_dom_sf"/>
</dbReference>
<reference evidence="2" key="2">
    <citation type="submission" date="2021-12" db="EMBL/GenBank/DDBJ databases">
        <title>Resequencing data analysis of finger millet.</title>
        <authorList>
            <person name="Hatakeyama M."/>
            <person name="Aluri S."/>
            <person name="Balachadran M.T."/>
            <person name="Sivarajan S.R."/>
            <person name="Poveda L."/>
            <person name="Shimizu-Inatsugi R."/>
            <person name="Schlapbach R."/>
            <person name="Sreeman S.M."/>
            <person name="Shimizu K.K."/>
        </authorList>
    </citation>
    <scope>NUCLEOTIDE SEQUENCE</scope>
</reference>
<accession>A0AAV5C249</accession>
<comment type="caution">
    <text evidence="2">The sequence shown here is derived from an EMBL/GenBank/DDBJ whole genome shotgun (WGS) entry which is preliminary data.</text>
</comment>
<dbReference type="AlphaFoldDB" id="A0AAV5C249"/>
<sequence>MASTEVADLPEDVLFEVFSRVGKMKALFRCAVTCKRWLSVFTDPEFLHRLWPGEDRGRLLGFFLDEAIIKRQGAGTTLAYVPAPGSPISYGDCILTCFVTDDHDLFHSVTPLSSHRGILLLRFVIRSNKHVERNITRCVHGLCDPITGAHVVFPPLDCSCLLRSAYGYAILGAADSGGVISSTTFSQKLLLVGHESRDLHIHLYSRATNSWSVATADCILPSTRARELGARAAVVHRGVANWLYDDEGQYEQRESVYMLSVKAGTTRVYLTKLPIRDSNRSMFLCTDRDGRLSVACVHELRVDVWTTQDDDGESNDDEPLRWQQWHKVHEVQIPAGANFSSFRHCAWKCLNSGTLLFLVAHGICKNQVFVLNLETAAVEKVLDLSESPYSSKYYSYMPYKMDLPEFFLGQIGNHHQKRRRHGSKYDHRRRRHDILFEIFSRVHDTGDLLRCALTCKPWLHLLTDRNFLRRLWPEDRTSRRLLGFFFQKERFRIGKRAIKRRTKQVASECAPTFLSTPESLLGPGERALTSFVADDDGIFNHAEPLASRHGLVLMRLIPNTYEKIIAGLVLGFVNPITRERHVAPPLDCACLGKYMDGHAIIMDADLGLPPSSARARSAFSKLIVTRHHYQDDRHLHLHAYSAATRRWSAPIRCHCSYRFRLEGSAAAVIHRGSAHWLYTDRDREYIGDLYMLTSDLTTARGVSFTELPVPTSASYWSSSFLCVSGDGNLSVAIVYATRMEFWTQQEDGDEWLVRAKVIEIPPMPPRMDYTTPSRSAASGSPFTEGHCLRCMAATGSSSSISKGVSCRESWTAIRACSLTGTRGTCVPYEVDVLEFFVLHLGGLLSPRG</sequence>
<dbReference type="Pfam" id="PF12937">
    <property type="entry name" value="F-box-like"/>
    <property type="match status" value="2"/>
</dbReference>
<dbReference type="InterPro" id="IPR001810">
    <property type="entry name" value="F-box_dom"/>
</dbReference>
<gene>
    <name evidence="2" type="primary">ga08408</name>
    <name evidence="2" type="ORF">PR202_ga08408</name>
</gene>
<organism evidence="2 3">
    <name type="scientific">Eleusine coracana subsp. coracana</name>
    <dbReference type="NCBI Taxonomy" id="191504"/>
    <lineage>
        <taxon>Eukaryota</taxon>
        <taxon>Viridiplantae</taxon>
        <taxon>Streptophyta</taxon>
        <taxon>Embryophyta</taxon>
        <taxon>Tracheophyta</taxon>
        <taxon>Spermatophyta</taxon>
        <taxon>Magnoliopsida</taxon>
        <taxon>Liliopsida</taxon>
        <taxon>Poales</taxon>
        <taxon>Poaceae</taxon>
        <taxon>PACMAD clade</taxon>
        <taxon>Chloridoideae</taxon>
        <taxon>Cynodonteae</taxon>
        <taxon>Eleusininae</taxon>
        <taxon>Eleusine</taxon>
    </lineage>
</organism>
<evidence type="ECO:0000313" key="2">
    <source>
        <dbReference type="EMBL" id="GJM91985.1"/>
    </source>
</evidence>
<keyword evidence="3" id="KW-1185">Reference proteome</keyword>
<dbReference type="SMART" id="SM00256">
    <property type="entry name" value="FBOX"/>
    <property type="match status" value="2"/>
</dbReference>
<dbReference type="Gene3D" id="1.20.1280.50">
    <property type="match status" value="1"/>
</dbReference>
<dbReference type="Pfam" id="PF24523">
    <property type="entry name" value="DUF7595"/>
    <property type="match status" value="1"/>
</dbReference>
<dbReference type="PROSITE" id="PS50181">
    <property type="entry name" value="FBOX"/>
    <property type="match status" value="1"/>
</dbReference>
<dbReference type="SUPFAM" id="SSF81383">
    <property type="entry name" value="F-box domain"/>
    <property type="match status" value="2"/>
</dbReference>
<proteinExistence type="predicted"/>
<evidence type="ECO:0000313" key="3">
    <source>
        <dbReference type="Proteomes" id="UP001054889"/>
    </source>
</evidence>
<evidence type="ECO:0000259" key="1">
    <source>
        <dbReference type="PROSITE" id="PS50181"/>
    </source>
</evidence>
<name>A0AAV5C249_ELECO</name>
<feature type="domain" description="F-box" evidence="1">
    <location>
        <begin position="3"/>
        <end position="50"/>
    </location>
</feature>
<dbReference type="Proteomes" id="UP001054889">
    <property type="component" value="Unassembled WGS sequence"/>
</dbReference>
<dbReference type="PANTHER" id="PTHR35828:SF13">
    <property type="entry name" value="OS01G0152100 PROTEIN"/>
    <property type="match status" value="1"/>
</dbReference>
<protein>
    <recommendedName>
        <fullName evidence="1">F-box domain-containing protein</fullName>
    </recommendedName>
</protein>
<dbReference type="EMBL" id="BQKI01000004">
    <property type="protein sequence ID" value="GJM91985.1"/>
    <property type="molecule type" value="Genomic_DNA"/>
</dbReference>